<gene>
    <name evidence="3" type="ORF">CWS72_11215</name>
</gene>
<dbReference type="Proteomes" id="UP000233293">
    <property type="component" value="Unassembled WGS sequence"/>
</dbReference>
<dbReference type="InterPro" id="IPR023753">
    <property type="entry name" value="FAD/NAD-binding_dom"/>
</dbReference>
<evidence type="ECO:0000259" key="2">
    <source>
        <dbReference type="Pfam" id="PF14691"/>
    </source>
</evidence>
<dbReference type="PANTHER" id="PTHR42783:SF3">
    <property type="entry name" value="GLUTAMATE SYNTHASE [NADPH] SMALL CHAIN-RELATED"/>
    <property type="match status" value="1"/>
</dbReference>
<dbReference type="Pfam" id="PF14691">
    <property type="entry name" value="Fer4_20"/>
    <property type="match status" value="1"/>
</dbReference>
<dbReference type="Gene3D" id="3.50.50.60">
    <property type="entry name" value="FAD/NAD(P)-binding domain"/>
    <property type="match status" value="2"/>
</dbReference>
<dbReference type="SUPFAM" id="SSF51971">
    <property type="entry name" value="Nucleotide-binding domain"/>
    <property type="match status" value="2"/>
</dbReference>
<feature type="domain" description="FAD/NAD(P)-binding" evidence="1">
    <location>
        <begin position="134"/>
        <end position="420"/>
    </location>
</feature>
<keyword evidence="4" id="KW-1185">Reference proteome</keyword>
<dbReference type="PANTHER" id="PTHR42783">
    <property type="entry name" value="GLUTAMATE SYNTHASE [NADPH] SMALL CHAIN"/>
    <property type="match status" value="1"/>
</dbReference>
<accession>A0A2N3PVI5</accession>
<dbReference type="OrthoDB" id="9803192at2"/>
<dbReference type="InterPro" id="IPR009051">
    <property type="entry name" value="Helical_ferredxn"/>
</dbReference>
<reference evidence="4" key="1">
    <citation type="submission" date="2017-12" db="EMBL/GenBank/DDBJ databases">
        <title>Draft genome sequence of Telmatospirillum siberiense 26-4b1T, an acidotolerant peatland alphaproteobacterium potentially involved in sulfur cycling.</title>
        <authorList>
            <person name="Hausmann B."/>
            <person name="Pjevac P."/>
            <person name="Schreck K."/>
            <person name="Herbold C.W."/>
            <person name="Daims H."/>
            <person name="Wagner M."/>
            <person name="Pester M."/>
            <person name="Loy A."/>
        </authorList>
    </citation>
    <scope>NUCLEOTIDE SEQUENCE [LARGE SCALE GENOMIC DNA]</scope>
    <source>
        <strain evidence="4">26-4b1</strain>
    </source>
</reference>
<proteinExistence type="predicted"/>
<organism evidence="3 4">
    <name type="scientific">Telmatospirillum siberiense</name>
    <dbReference type="NCBI Taxonomy" id="382514"/>
    <lineage>
        <taxon>Bacteria</taxon>
        <taxon>Pseudomonadati</taxon>
        <taxon>Pseudomonadota</taxon>
        <taxon>Alphaproteobacteria</taxon>
        <taxon>Rhodospirillales</taxon>
        <taxon>Rhodospirillaceae</taxon>
        <taxon>Telmatospirillum</taxon>
    </lineage>
</organism>
<dbReference type="PRINTS" id="PR00469">
    <property type="entry name" value="PNDRDTASEII"/>
</dbReference>
<dbReference type="GO" id="GO:0051536">
    <property type="term" value="F:iron-sulfur cluster binding"/>
    <property type="evidence" value="ECO:0007669"/>
    <property type="project" value="InterPro"/>
</dbReference>
<dbReference type="EMBL" id="PIUM01000011">
    <property type="protein sequence ID" value="PKU24413.1"/>
    <property type="molecule type" value="Genomic_DNA"/>
</dbReference>
<sequence length="441" mass="45588">MTAAAHNGPQGLDDDLVPPLNALQAMAESSRCLYCYDPACVNACPTGIDIPGFIHRINDGNVVGAAKTILSANIMGGTCARVCPTEILCEQACVRNAGEQRPVSIGRLQRFATDALMARGGGHPFARAPGSGKRVAVVGAGPSGLACAHRLSMLGHAVNIFEAKAKPGGLNEYGLAAYKMTGDFAQREVAFILGIGGIDIHYGKRLGDDLQLGALSGDYDAVFLAIGLAAGRPLGVEGSDLAGVMEALSFIEALRQGRAPAVAGRVVVIGGGNTAVDAAIQSHCLGAEDVVMAYRRGIAQMGATTWEQQLARISGVAIKPWLAPKRILGSGGKVTGVVFERTRLVDGRLQGTGTDVELSADLVLSAVGQELREGELAGIPVTEGRIGIDADYQTARPGVFAGGDCVKSGLDLTVQAVEDGKRAALAIDRFIRKGVSHGRSA</sequence>
<evidence type="ECO:0000259" key="1">
    <source>
        <dbReference type="Pfam" id="PF07992"/>
    </source>
</evidence>
<dbReference type="GO" id="GO:0016491">
    <property type="term" value="F:oxidoreductase activity"/>
    <property type="evidence" value="ECO:0007669"/>
    <property type="project" value="InterPro"/>
</dbReference>
<feature type="domain" description="Dihydroprymidine dehydrogenase" evidence="2">
    <location>
        <begin position="18"/>
        <end position="119"/>
    </location>
</feature>
<dbReference type="Pfam" id="PF07992">
    <property type="entry name" value="Pyr_redox_2"/>
    <property type="match status" value="1"/>
</dbReference>
<protein>
    <submittedName>
        <fullName evidence="3">Dihydropyrimidine dehydrogenase</fullName>
    </submittedName>
</protein>
<dbReference type="AlphaFoldDB" id="A0A2N3PVI5"/>
<evidence type="ECO:0000313" key="4">
    <source>
        <dbReference type="Proteomes" id="UP000233293"/>
    </source>
</evidence>
<dbReference type="InterPro" id="IPR036188">
    <property type="entry name" value="FAD/NAD-bd_sf"/>
</dbReference>
<dbReference type="PRINTS" id="PR00368">
    <property type="entry name" value="FADPNR"/>
</dbReference>
<dbReference type="SUPFAM" id="SSF46548">
    <property type="entry name" value="alpha-helical ferredoxin"/>
    <property type="match status" value="1"/>
</dbReference>
<dbReference type="Gene3D" id="1.10.1060.10">
    <property type="entry name" value="Alpha-helical ferredoxin"/>
    <property type="match status" value="1"/>
</dbReference>
<name>A0A2N3PVI5_9PROT</name>
<dbReference type="InterPro" id="IPR028261">
    <property type="entry name" value="DPD_II"/>
</dbReference>
<evidence type="ECO:0000313" key="3">
    <source>
        <dbReference type="EMBL" id="PKU24413.1"/>
    </source>
</evidence>
<comment type="caution">
    <text evidence="3">The sequence shown here is derived from an EMBL/GenBank/DDBJ whole genome shotgun (WGS) entry which is preliminary data.</text>
</comment>
<dbReference type="RefSeq" id="WP_101250699.1">
    <property type="nucleotide sequence ID" value="NZ_PIUM01000011.1"/>
</dbReference>